<dbReference type="AlphaFoldDB" id="A0A1I0E7C0"/>
<keyword evidence="1" id="KW-0812">Transmembrane</keyword>
<feature type="transmembrane region" description="Helical" evidence="1">
    <location>
        <begin position="240"/>
        <end position="260"/>
    </location>
</feature>
<reference evidence="3" key="1">
    <citation type="submission" date="2016-10" db="EMBL/GenBank/DDBJ databases">
        <authorList>
            <person name="Varghese N."/>
            <person name="Submissions S."/>
        </authorList>
    </citation>
    <scope>NUCLEOTIDE SEQUENCE [LARGE SCALE GENOMIC DNA]</scope>
    <source>
        <strain evidence="3">CGMCC 1.6489</strain>
    </source>
</reference>
<gene>
    <name evidence="2" type="ORF">SAMN04487962_10936</name>
</gene>
<evidence type="ECO:0000256" key="1">
    <source>
        <dbReference type="SAM" id="Phobius"/>
    </source>
</evidence>
<feature type="transmembrane region" description="Helical" evidence="1">
    <location>
        <begin position="421"/>
        <end position="442"/>
    </location>
</feature>
<dbReference type="RefSeq" id="WP_091851562.1">
    <property type="nucleotide sequence ID" value="NZ_FOHZ01000009.1"/>
</dbReference>
<feature type="transmembrane region" description="Helical" evidence="1">
    <location>
        <begin position="266"/>
        <end position="284"/>
    </location>
</feature>
<name>A0A1I0E7C0_9GAMM</name>
<evidence type="ECO:0000313" key="2">
    <source>
        <dbReference type="EMBL" id="SET41075.1"/>
    </source>
</evidence>
<feature type="transmembrane region" description="Helical" evidence="1">
    <location>
        <begin position="201"/>
        <end position="219"/>
    </location>
</feature>
<evidence type="ECO:0000313" key="3">
    <source>
        <dbReference type="Proteomes" id="UP000198762"/>
    </source>
</evidence>
<feature type="transmembrane region" description="Helical" evidence="1">
    <location>
        <begin position="43"/>
        <end position="63"/>
    </location>
</feature>
<dbReference type="OrthoDB" id="7025449at2"/>
<dbReference type="EMBL" id="FOHZ01000009">
    <property type="protein sequence ID" value="SET41075.1"/>
    <property type="molecule type" value="Genomic_DNA"/>
</dbReference>
<proteinExistence type="predicted"/>
<sequence length="443" mass="46817">MSRYLLSLAVVIELLALMTSARALSIAAGCLFIGYFTLFMGRITLYSRSLLLITLAIVAALAATGKLTGAGLLDAAASAGFYGAFLGSLGMMQCLVRRFEVLRRIHDVLLGGPPFLLYPKYAVTTLSIASVLNFGVMNLLCGTLTSTLDERNIQGESRLNWIRSVLISALRGFSLVPLVAPTSVAVAIITREVPDISWSGLLPYGIAAAALLIGVGWVLEQGRFRKISEERVKLEGWPQGTRTLVVVVSLILGCMALLVYTAGFNVSRAAMIAVPSVTILYMLWKERDPLAVFREATQNVAGMSNEMAIFASSACLGVALMTLVPDDLISGVAAREAGVYLVAVAGMLLLPLLSAIGVIPITSLSIVGGLLPQLEAAGMAIMPIAVALIIGFSLAMMLSPMGPAVSLLARFGRVSQLKVAFGWNGLFVAAALPLLLLFLALLV</sequence>
<keyword evidence="3" id="KW-1185">Reference proteome</keyword>
<feature type="transmembrane region" description="Helical" evidence="1">
    <location>
        <begin position="165"/>
        <end position="189"/>
    </location>
</feature>
<protein>
    <submittedName>
        <fullName evidence="2">Uncharacterized protein</fullName>
    </submittedName>
</protein>
<feature type="transmembrane region" description="Helical" evidence="1">
    <location>
        <begin position="337"/>
        <end position="367"/>
    </location>
</feature>
<organism evidence="2 3">
    <name type="scientific">Marinobacter segnicrescens</name>
    <dbReference type="NCBI Taxonomy" id="430453"/>
    <lineage>
        <taxon>Bacteria</taxon>
        <taxon>Pseudomonadati</taxon>
        <taxon>Pseudomonadota</taxon>
        <taxon>Gammaproteobacteria</taxon>
        <taxon>Pseudomonadales</taxon>
        <taxon>Marinobacteraceae</taxon>
        <taxon>Marinobacter</taxon>
    </lineage>
</organism>
<feature type="transmembrane region" description="Helical" evidence="1">
    <location>
        <begin position="379"/>
        <end position="401"/>
    </location>
</feature>
<accession>A0A1I0E7C0</accession>
<keyword evidence="1" id="KW-1133">Transmembrane helix</keyword>
<dbReference type="STRING" id="430453.SAMN04487962_10936"/>
<keyword evidence="1" id="KW-0472">Membrane</keyword>
<feature type="transmembrane region" description="Helical" evidence="1">
    <location>
        <begin position="121"/>
        <end position="144"/>
    </location>
</feature>
<dbReference type="Proteomes" id="UP000198762">
    <property type="component" value="Unassembled WGS sequence"/>
</dbReference>